<accession>A0ABW4GXL9</accession>
<dbReference type="Pfam" id="PF19372">
    <property type="entry name" value="DUF5947"/>
    <property type="match status" value="1"/>
</dbReference>
<dbReference type="EMBL" id="JBHUCM010000078">
    <property type="protein sequence ID" value="MFD1547580.1"/>
    <property type="molecule type" value="Genomic_DNA"/>
</dbReference>
<comment type="caution">
    <text evidence="2">The sequence shown here is derived from an EMBL/GenBank/DDBJ whole genome shotgun (WGS) entry which is preliminary data.</text>
</comment>
<reference evidence="3" key="1">
    <citation type="journal article" date="2019" name="Int. J. Syst. Evol. Microbiol.">
        <title>The Global Catalogue of Microorganisms (GCM) 10K type strain sequencing project: providing services to taxonomists for standard genome sequencing and annotation.</title>
        <authorList>
            <consortium name="The Broad Institute Genomics Platform"/>
            <consortium name="The Broad Institute Genome Sequencing Center for Infectious Disease"/>
            <person name="Wu L."/>
            <person name="Ma J."/>
        </authorList>
    </citation>
    <scope>NUCLEOTIDE SEQUENCE [LARGE SCALE GENOMIC DNA]</scope>
    <source>
        <strain evidence="3">CGMCC 1.15399</strain>
    </source>
</reference>
<dbReference type="RefSeq" id="WP_219537048.1">
    <property type="nucleotide sequence ID" value="NZ_JAHKRM010000034.1"/>
</dbReference>
<name>A0ABW4GXL9_9ACTN</name>
<evidence type="ECO:0000313" key="3">
    <source>
        <dbReference type="Proteomes" id="UP001597097"/>
    </source>
</evidence>
<sequence length="239" mass="26144">MARGGLRGFLDRSARDDADRAAEQSPGDRGDADRAAERSDRDDGSCRCELCAAPIPAEHRHLLELAVREPRCACRPCALLFDHPPAQDDHYRLVPDRRWYLPDFALDDTTWQALEIPVQMAFACRDTSEGRTVIRYPGPAGAVEAATAPAAWASVEAANPVLRQLAPDVEALLVNRTGGARDHWLVPIDDCFALVAVLRSRWKGLAGGQDVWNGVGAFFTELRSRAKPVPADLSKGVPR</sequence>
<proteinExistence type="predicted"/>
<keyword evidence="3" id="KW-1185">Reference proteome</keyword>
<feature type="compositionally biased region" description="Basic and acidic residues" evidence="1">
    <location>
        <begin position="9"/>
        <end position="45"/>
    </location>
</feature>
<dbReference type="InterPro" id="IPR045991">
    <property type="entry name" value="DUF5947"/>
</dbReference>
<organism evidence="2 3">
    <name type="scientific">Nonomuraea guangzhouensis</name>
    <dbReference type="NCBI Taxonomy" id="1291555"/>
    <lineage>
        <taxon>Bacteria</taxon>
        <taxon>Bacillati</taxon>
        <taxon>Actinomycetota</taxon>
        <taxon>Actinomycetes</taxon>
        <taxon>Streptosporangiales</taxon>
        <taxon>Streptosporangiaceae</taxon>
        <taxon>Nonomuraea</taxon>
    </lineage>
</organism>
<protein>
    <submittedName>
        <fullName evidence="2">DUF5947 family protein</fullName>
    </submittedName>
</protein>
<evidence type="ECO:0000256" key="1">
    <source>
        <dbReference type="SAM" id="MobiDB-lite"/>
    </source>
</evidence>
<evidence type="ECO:0000313" key="2">
    <source>
        <dbReference type="EMBL" id="MFD1547580.1"/>
    </source>
</evidence>
<dbReference type="Proteomes" id="UP001597097">
    <property type="component" value="Unassembled WGS sequence"/>
</dbReference>
<feature type="region of interest" description="Disordered" evidence="1">
    <location>
        <begin position="1"/>
        <end position="45"/>
    </location>
</feature>
<gene>
    <name evidence="2" type="ORF">ACFSJ0_61860</name>
</gene>